<dbReference type="SUPFAM" id="SSF103473">
    <property type="entry name" value="MFS general substrate transporter"/>
    <property type="match status" value="1"/>
</dbReference>
<feature type="transmembrane region" description="Helical" evidence="6">
    <location>
        <begin position="128"/>
        <end position="150"/>
    </location>
</feature>
<dbReference type="VEuPathDB" id="FungiDB:JI435_118240"/>
<dbReference type="PROSITE" id="PS50850">
    <property type="entry name" value="MFS"/>
    <property type="match status" value="1"/>
</dbReference>
<evidence type="ECO:0000259" key="7">
    <source>
        <dbReference type="PROSITE" id="PS50850"/>
    </source>
</evidence>
<dbReference type="VEuPathDB" id="FungiDB:JI435_423350"/>
<dbReference type="HOGENOM" id="CLU_000960_27_5_1"/>
<feature type="transmembrane region" description="Helical" evidence="6">
    <location>
        <begin position="64"/>
        <end position="91"/>
    </location>
</feature>
<dbReference type="GO" id="GO:0022857">
    <property type="term" value="F:transmembrane transporter activity"/>
    <property type="evidence" value="ECO:0007669"/>
    <property type="project" value="InterPro"/>
</dbReference>
<organism evidence="8 9">
    <name type="scientific">Phaeosphaeria nodorum (strain SN15 / ATCC MYA-4574 / FGSC 10173)</name>
    <name type="common">Glume blotch fungus</name>
    <name type="synonym">Parastagonospora nodorum</name>
    <dbReference type="NCBI Taxonomy" id="321614"/>
    <lineage>
        <taxon>Eukaryota</taxon>
        <taxon>Fungi</taxon>
        <taxon>Dikarya</taxon>
        <taxon>Ascomycota</taxon>
        <taxon>Pezizomycotina</taxon>
        <taxon>Dothideomycetes</taxon>
        <taxon>Pleosporomycetidae</taxon>
        <taxon>Pleosporales</taxon>
        <taxon>Pleosporineae</taxon>
        <taxon>Phaeosphaeriaceae</taxon>
        <taxon>Parastagonospora</taxon>
    </lineage>
</organism>
<feature type="transmembrane region" description="Helical" evidence="6">
    <location>
        <begin position="485"/>
        <end position="505"/>
    </location>
</feature>
<dbReference type="RefSeq" id="XP_001802061.1">
    <property type="nucleotide sequence ID" value="XM_001802009.1"/>
</dbReference>
<dbReference type="Gene3D" id="1.20.1250.20">
    <property type="entry name" value="MFS general substrate transporter like domains"/>
    <property type="match status" value="2"/>
</dbReference>
<evidence type="ECO:0000256" key="2">
    <source>
        <dbReference type="ARBA" id="ARBA00022692"/>
    </source>
</evidence>
<dbReference type="Proteomes" id="UP000001055">
    <property type="component" value="Unassembled WGS sequence"/>
</dbReference>
<evidence type="ECO:0000256" key="4">
    <source>
        <dbReference type="ARBA" id="ARBA00023136"/>
    </source>
</evidence>
<dbReference type="InterPro" id="IPR036259">
    <property type="entry name" value="MFS_trans_sf"/>
</dbReference>
<dbReference type="KEGG" id="pno:SNOG_11824"/>
<dbReference type="InParanoid" id="Q0U8U0"/>
<feature type="transmembrane region" description="Helical" evidence="6">
    <location>
        <begin position="193"/>
        <end position="212"/>
    </location>
</feature>
<dbReference type="InterPro" id="IPR011701">
    <property type="entry name" value="MFS"/>
</dbReference>
<evidence type="ECO:0000313" key="9">
    <source>
        <dbReference type="Proteomes" id="UP000001055"/>
    </source>
</evidence>
<sequence length="516" mass="54948">MSSTMTIEAIELQPLPSGPKPASEHSNHETITPLNMPSDPISEFQSLSKLQLTMTILQPSLVNFFGSFTSGIITVGLPIIALTCGAALLIAGSVADIIGPRRVEICGMFILGTSILACGFAQTGIQLVVFRAFQGLALAMHIPASVSIIANAVPAGRARNVGFSCLGLSQPLGFSFGMVLSGIMIERIGWRSGFYLCGAGILVNAVLSWIYLPKMKGEAESLSKHDLTKKLWTEVDWVGGIIAGSGLALLSYVFAMVSADLTTIRSASTASLLAISLVLFIAFPVWMRYRETHGQSALIPNSLWNLPFSSICALVALSYGAMNSMSIFCSLYFQEVQNHSPLIASLYLLPNLVIGVLINLSMGIFVDRLPAGWTIVVSSLLCAPAPLMMALVDPSWKYYYLELWAQILSPLGINVLFTVGLIIVSDNFSKETQALAGAVFSTASQFGTSLGVGVCQVVALGVMGDLSSEGATSGNASDMLRGYRASFWAMFASMVLCILISIVGLRRTGKVGLKKD</sequence>
<dbReference type="AlphaFoldDB" id="Q0U8U0"/>
<feature type="transmembrane region" description="Helical" evidence="6">
    <location>
        <begin position="403"/>
        <end position="424"/>
    </location>
</feature>
<evidence type="ECO:0000256" key="1">
    <source>
        <dbReference type="ARBA" id="ARBA00004141"/>
    </source>
</evidence>
<feature type="transmembrane region" description="Helical" evidence="6">
    <location>
        <begin position="307"/>
        <end position="333"/>
    </location>
</feature>
<feature type="transmembrane region" description="Helical" evidence="6">
    <location>
        <begin position="345"/>
        <end position="365"/>
    </location>
</feature>
<gene>
    <name evidence="8" type="ORF">SNOG_11824</name>
</gene>
<keyword evidence="4 6" id="KW-0472">Membrane</keyword>
<protein>
    <recommendedName>
        <fullName evidence="7">Major facilitator superfamily (MFS) profile domain-containing protein</fullName>
    </recommendedName>
</protein>
<dbReference type="Pfam" id="PF07690">
    <property type="entry name" value="MFS_1"/>
    <property type="match status" value="1"/>
</dbReference>
<evidence type="ECO:0000256" key="5">
    <source>
        <dbReference type="SAM" id="MobiDB-lite"/>
    </source>
</evidence>
<evidence type="ECO:0000256" key="6">
    <source>
        <dbReference type="SAM" id="Phobius"/>
    </source>
</evidence>
<dbReference type="GeneID" id="5978969"/>
<comment type="subcellular location">
    <subcellularLocation>
        <location evidence="1">Membrane</location>
        <topology evidence="1">Multi-pass membrane protein</topology>
    </subcellularLocation>
</comment>
<dbReference type="eggNOG" id="KOG0254">
    <property type="taxonomic scope" value="Eukaryota"/>
</dbReference>
<keyword evidence="3 6" id="KW-1133">Transmembrane helix</keyword>
<accession>Q0U8U0</accession>
<feature type="domain" description="Major facilitator superfamily (MFS) profile" evidence="7">
    <location>
        <begin position="1"/>
        <end position="509"/>
    </location>
</feature>
<name>Q0U8U0_PHANO</name>
<evidence type="ECO:0000256" key="3">
    <source>
        <dbReference type="ARBA" id="ARBA00022989"/>
    </source>
</evidence>
<dbReference type="PANTHER" id="PTHR42718:SF27">
    <property type="entry name" value="TRANSPORTER, PUTATIVE-RELATED"/>
    <property type="match status" value="1"/>
</dbReference>
<dbReference type="GO" id="GO:0016020">
    <property type="term" value="C:membrane"/>
    <property type="evidence" value="ECO:0000318"/>
    <property type="project" value="GO_Central"/>
</dbReference>
<dbReference type="EMBL" id="CH445344">
    <property type="protein sequence ID" value="EAT80868.2"/>
    <property type="molecule type" value="Genomic_DNA"/>
</dbReference>
<dbReference type="PANTHER" id="PTHR42718">
    <property type="entry name" value="MAJOR FACILITATOR SUPERFAMILY MULTIDRUG TRANSPORTER MFSC"/>
    <property type="match status" value="1"/>
</dbReference>
<reference evidence="9" key="1">
    <citation type="journal article" date="2007" name="Plant Cell">
        <title>Dothideomycete-plant interactions illuminated by genome sequencing and EST analysis of the wheat pathogen Stagonospora nodorum.</title>
        <authorList>
            <person name="Hane J.K."/>
            <person name="Lowe R.G."/>
            <person name="Solomon P.S."/>
            <person name="Tan K.C."/>
            <person name="Schoch C.L."/>
            <person name="Spatafora J.W."/>
            <person name="Crous P.W."/>
            <person name="Kodira C."/>
            <person name="Birren B.W."/>
            <person name="Galagan J.E."/>
            <person name="Torriani S.F."/>
            <person name="McDonald B.A."/>
            <person name="Oliver R.P."/>
        </authorList>
    </citation>
    <scope>NUCLEOTIDE SEQUENCE [LARGE SCALE GENOMIC DNA]</scope>
    <source>
        <strain evidence="9">SN15 / ATCC MYA-4574 / FGSC 10173</strain>
    </source>
</reference>
<proteinExistence type="predicted"/>
<feature type="region of interest" description="Disordered" evidence="5">
    <location>
        <begin position="13"/>
        <end position="37"/>
    </location>
</feature>
<keyword evidence="2 6" id="KW-0812">Transmembrane</keyword>
<feature type="transmembrane region" description="Helical" evidence="6">
    <location>
        <begin position="269"/>
        <end position="287"/>
    </location>
</feature>
<feature type="transmembrane region" description="Helical" evidence="6">
    <location>
        <begin position="371"/>
        <end position="391"/>
    </location>
</feature>
<dbReference type="InterPro" id="IPR020846">
    <property type="entry name" value="MFS_dom"/>
</dbReference>
<feature type="transmembrane region" description="Helical" evidence="6">
    <location>
        <begin position="103"/>
        <end position="122"/>
    </location>
</feature>
<feature type="transmembrane region" description="Helical" evidence="6">
    <location>
        <begin position="237"/>
        <end position="257"/>
    </location>
</feature>
<evidence type="ECO:0000313" key="8">
    <source>
        <dbReference type="EMBL" id="EAT80868.2"/>
    </source>
</evidence>